<evidence type="ECO:0000256" key="2">
    <source>
        <dbReference type="ARBA" id="ARBA00022694"/>
    </source>
</evidence>
<dbReference type="PANTHER" id="PTHR47545">
    <property type="entry name" value="MULTIFUNCTIONAL CCA PROTEIN"/>
    <property type="match status" value="1"/>
</dbReference>
<protein>
    <recommendedName>
        <fullName evidence="10">HD domain-containing protein</fullName>
    </recommendedName>
</protein>
<dbReference type="Pfam" id="PF01743">
    <property type="entry name" value="PolyA_pol"/>
    <property type="match status" value="1"/>
</dbReference>
<evidence type="ECO:0000256" key="6">
    <source>
        <dbReference type="ARBA" id="ARBA00022840"/>
    </source>
</evidence>
<keyword evidence="2" id="KW-0819">tRNA processing</keyword>
<dbReference type="PROSITE" id="PS51831">
    <property type="entry name" value="HD"/>
    <property type="match status" value="1"/>
</dbReference>
<dbReference type="GO" id="GO:0016779">
    <property type="term" value="F:nucleotidyltransferase activity"/>
    <property type="evidence" value="ECO:0007669"/>
    <property type="project" value="UniProtKB-KW"/>
</dbReference>
<dbReference type="AlphaFoldDB" id="A0A2H0BFX3"/>
<feature type="domain" description="HD" evidence="10">
    <location>
        <begin position="272"/>
        <end position="398"/>
    </location>
</feature>
<keyword evidence="5" id="KW-0547">Nucleotide-binding</keyword>
<dbReference type="Pfam" id="PF01966">
    <property type="entry name" value="HD"/>
    <property type="match status" value="1"/>
</dbReference>
<dbReference type="PANTHER" id="PTHR47545:SF1">
    <property type="entry name" value="MULTIFUNCTIONAL CCA PROTEIN"/>
    <property type="match status" value="1"/>
</dbReference>
<dbReference type="InterPro" id="IPR043519">
    <property type="entry name" value="NT_sf"/>
</dbReference>
<name>A0A2H0BFX3_UNCKA</name>
<keyword evidence="3" id="KW-0548">Nucleotidyltransferase</keyword>
<keyword evidence="1 9" id="KW-0808">Transferase</keyword>
<evidence type="ECO:0000256" key="1">
    <source>
        <dbReference type="ARBA" id="ARBA00022679"/>
    </source>
</evidence>
<organism evidence="11 12">
    <name type="scientific">candidate division WWE3 bacterium CG22_combo_CG10-13_8_21_14_all_39_12</name>
    <dbReference type="NCBI Taxonomy" id="1975094"/>
    <lineage>
        <taxon>Bacteria</taxon>
        <taxon>Katanobacteria</taxon>
    </lineage>
</organism>
<keyword evidence="6" id="KW-0067">ATP-binding</keyword>
<dbReference type="GO" id="GO:0008033">
    <property type="term" value="P:tRNA processing"/>
    <property type="evidence" value="ECO:0007669"/>
    <property type="project" value="UniProtKB-KW"/>
</dbReference>
<evidence type="ECO:0000313" key="11">
    <source>
        <dbReference type="EMBL" id="PIP56576.1"/>
    </source>
</evidence>
<dbReference type="EMBL" id="PCSU01000038">
    <property type="protein sequence ID" value="PIP56576.1"/>
    <property type="molecule type" value="Genomic_DNA"/>
</dbReference>
<keyword evidence="4" id="KW-0479">Metal-binding</keyword>
<accession>A0A2H0BFX3</accession>
<proteinExistence type="inferred from homology"/>
<dbReference type="GO" id="GO:0046872">
    <property type="term" value="F:metal ion binding"/>
    <property type="evidence" value="ECO:0007669"/>
    <property type="project" value="UniProtKB-KW"/>
</dbReference>
<keyword evidence="8 9" id="KW-0694">RNA-binding</keyword>
<evidence type="ECO:0000256" key="9">
    <source>
        <dbReference type="RuleBase" id="RU003953"/>
    </source>
</evidence>
<evidence type="ECO:0000256" key="8">
    <source>
        <dbReference type="ARBA" id="ARBA00022884"/>
    </source>
</evidence>
<dbReference type="SUPFAM" id="SSF81891">
    <property type="entry name" value="Poly A polymerase C-terminal region-like"/>
    <property type="match status" value="1"/>
</dbReference>
<gene>
    <name evidence="11" type="ORF">COX05_02370</name>
</gene>
<evidence type="ECO:0000256" key="5">
    <source>
        <dbReference type="ARBA" id="ARBA00022741"/>
    </source>
</evidence>
<dbReference type="SUPFAM" id="SSF81301">
    <property type="entry name" value="Nucleotidyltransferase"/>
    <property type="match status" value="1"/>
</dbReference>
<evidence type="ECO:0000256" key="3">
    <source>
        <dbReference type="ARBA" id="ARBA00022695"/>
    </source>
</evidence>
<reference evidence="11 12" key="1">
    <citation type="submission" date="2017-09" db="EMBL/GenBank/DDBJ databases">
        <title>Depth-based differentiation of microbial function through sediment-hosted aquifers and enrichment of novel symbionts in the deep terrestrial subsurface.</title>
        <authorList>
            <person name="Probst A.J."/>
            <person name="Ladd B."/>
            <person name="Jarett J.K."/>
            <person name="Geller-Mcgrath D.E."/>
            <person name="Sieber C.M."/>
            <person name="Emerson J.B."/>
            <person name="Anantharaman K."/>
            <person name="Thomas B.C."/>
            <person name="Malmstrom R."/>
            <person name="Stieglmeier M."/>
            <person name="Klingl A."/>
            <person name="Woyke T."/>
            <person name="Ryan C.M."/>
            <person name="Banfield J.F."/>
        </authorList>
    </citation>
    <scope>NUCLEOTIDE SEQUENCE [LARGE SCALE GENOMIC DNA]</scope>
    <source>
        <strain evidence="11">CG22_combo_CG10-13_8_21_14_all_39_12</strain>
    </source>
</reference>
<dbReference type="InterPro" id="IPR050124">
    <property type="entry name" value="tRNA_CCA-adding_enzyme"/>
</dbReference>
<evidence type="ECO:0000256" key="4">
    <source>
        <dbReference type="ARBA" id="ARBA00022723"/>
    </source>
</evidence>
<dbReference type="Proteomes" id="UP000228495">
    <property type="component" value="Unassembled WGS sequence"/>
</dbReference>
<dbReference type="Gene3D" id="3.30.460.10">
    <property type="entry name" value="Beta Polymerase, domain 2"/>
    <property type="match status" value="1"/>
</dbReference>
<keyword evidence="7" id="KW-0460">Magnesium</keyword>
<dbReference type="GO" id="GO:0003723">
    <property type="term" value="F:RNA binding"/>
    <property type="evidence" value="ECO:0007669"/>
    <property type="project" value="UniProtKB-KW"/>
</dbReference>
<evidence type="ECO:0000256" key="7">
    <source>
        <dbReference type="ARBA" id="ARBA00022842"/>
    </source>
</evidence>
<dbReference type="CDD" id="cd00077">
    <property type="entry name" value="HDc"/>
    <property type="match status" value="1"/>
</dbReference>
<dbReference type="GO" id="GO:0005524">
    <property type="term" value="F:ATP binding"/>
    <property type="evidence" value="ECO:0007669"/>
    <property type="project" value="UniProtKB-KW"/>
</dbReference>
<sequence>MSALTNQFTIDTPSIVKRIAKLLNQKGGKTFLVGGIVRDAVINQIHCTTFPLSDYDLEVFGLELSEIEKILKDNLPYFISQEGKAFQVLKVHHQHGYKPIDITVPRTETSTGPAHTDFVVTANPQLQIKEAAIRRDLTINALYYDIQKSQIIDPFGGLDDISNQVINIVNRKTFKEDPLRVLRVMQFAARFGFTVSPATIEISKEIVQSNMLLALPIERVQQAFMDLFFNATKPSLGFQFLKDSDALFLYLPELDKLAHTHQTPSWHPEGNVFIHTMQAINAAQDISEREGLSKYEKALLIVGALCHDLGKGVSTKFIASENIHIAHGHSKTGVALAKDILKRINAPEHIQKRIPILIEKHLLLPVLYSNHTKGINQTRALYRLIQELQKHQLSLDMLLWVTESDTRARNDNVEIYEPLDRNDVPLINEIYDWVAVTRIEIESTGSSHQEVVDGSDLIRIVHKPQGIWIHAMKHLLEDIVFDPEFRNLIPRPYILDEENNVTEKLIHTLFSFTENYMERNNTSWQFISQNEEMREKLLGQFMIYYKQQV</sequence>
<evidence type="ECO:0000313" key="12">
    <source>
        <dbReference type="Proteomes" id="UP000228495"/>
    </source>
</evidence>
<dbReference type="InterPro" id="IPR003607">
    <property type="entry name" value="HD/PDEase_dom"/>
</dbReference>
<dbReference type="Gene3D" id="1.10.3090.10">
    <property type="entry name" value="cca-adding enzyme, domain 2"/>
    <property type="match status" value="1"/>
</dbReference>
<dbReference type="InterPro" id="IPR006674">
    <property type="entry name" value="HD_domain"/>
</dbReference>
<dbReference type="InterPro" id="IPR002646">
    <property type="entry name" value="PolA_pol_head_dom"/>
</dbReference>
<comment type="similarity">
    <text evidence="9">Belongs to the tRNA nucleotidyltransferase/poly(A) polymerase family.</text>
</comment>
<evidence type="ECO:0000259" key="10">
    <source>
        <dbReference type="PROSITE" id="PS51831"/>
    </source>
</evidence>
<comment type="caution">
    <text evidence="11">The sequence shown here is derived from an EMBL/GenBank/DDBJ whole genome shotgun (WGS) entry which is preliminary data.</text>
</comment>